<evidence type="ECO:0000256" key="17">
    <source>
        <dbReference type="ARBA" id="ARBA00093650"/>
    </source>
</evidence>
<comment type="catalytic activity">
    <reaction evidence="12">
        <text>(3R)-1,4-thiomorpholine-3-carboxylate + NADP(+) = 3,4-dehydrothiomorpholine-3-carboxylate + NADPH + 2 H(+)</text>
        <dbReference type="Rhea" id="RHEA:12500"/>
        <dbReference type="ChEBI" id="CHEBI:15378"/>
        <dbReference type="ChEBI" id="CHEBI:57783"/>
        <dbReference type="ChEBI" id="CHEBI:58349"/>
        <dbReference type="ChEBI" id="CHEBI:58517"/>
        <dbReference type="ChEBI" id="CHEBI:176873"/>
        <dbReference type="EC" id="1.5.1.25"/>
    </reaction>
    <physiologicalReaction direction="right-to-left" evidence="12">
        <dbReference type="Rhea" id="RHEA:12502"/>
    </physiologicalReaction>
</comment>
<dbReference type="AlphaFoldDB" id="A0A034VIF5"/>
<evidence type="ECO:0000256" key="10">
    <source>
        <dbReference type="ARBA" id="ARBA00093248"/>
    </source>
</evidence>
<evidence type="ECO:0000256" key="11">
    <source>
        <dbReference type="ARBA" id="ARBA00093250"/>
    </source>
</evidence>
<evidence type="ECO:0000256" key="9">
    <source>
        <dbReference type="ARBA" id="ARBA00093227"/>
    </source>
</evidence>
<comment type="similarity">
    <text evidence="1">Belongs to the ornithine cyclodeaminase/mu-crystallin family.</text>
</comment>
<evidence type="ECO:0000256" key="5">
    <source>
        <dbReference type="ARBA" id="ARBA00093190"/>
    </source>
</evidence>
<proteinExistence type="inferred from homology"/>
<comment type="catalytic activity">
    <reaction evidence="11">
        <text>(S)-cystathionine ketimine + NADH + 2 H(+) = (3R,5S)-2,3,5,6,7-pentahydro-1,4-thiazepine-3,5-dicarboxylate + NAD(+)</text>
        <dbReference type="Rhea" id="RHEA:68032"/>
        <dbReference type="ChEBI" id="CHEBI:15378"/>
        <dbReference type="ChEBI" id="CHEBI:57540"/>
        <dbReference type="ChEBI" id="CHEBI:57945"/>
        <dbReference type="ChEBI" id="CHEBI:176808"/>
        <dbReference type="ChEBI" id="CHEBI:176810"/>
    </reaction>
    <physiologicalReaction direction="left-to-right" evidence="11">
        <dbReference type="Rhea" id="RHEA:68033"/>
    </physiologicalReaction>
</comment>
<evidence type="ECO:0000256" key="1">
    <source>
        <dbReference type="ARBA" id="ARBA00008903"/>
    </source>
</evidence>
<dbReference type="InterPro" id="IPR036291">
    <property type="entry name" value="NAD(P)-bd_dom_sf"/>
</dbReference>
<gene>
    <name evidence="19" type="primary">CRYM</name>
</gene>
<comment type="catalytic activity">
    <reaction evidence="8">
        <text>(3R)-1,4-thiomorpholine-3-carboxylate + NAD(+) = 3,4-dehydrothiomorpholine-3-carboxylate + NADH + 2 H(+)</text>
        <dbReference type="Rhea" id="RHEA:12504"/>
        <dbReference type="ChEBI" id="CHEBI:15378"/>
        <dbReference type="ChEBI" id="CHEBI:57540"/>
        <dbReference type="ChEBI" id="CHEBI:57945"/>
        <dbReference type="ChEBI" id="CHEBI:58517"/>
        <dbReference type="ChEBI" id="CHEBI:176873"/>
        <dbReference type="EC" id="1.5.1.25"/>
    </reaction>
    <physiologicalReaction direction="right-to-left" evidence="8">
        <dbReference type="Rhea" id="RHEA:12506"/>
    </physiologicalReaction>
</comment>
<evidence type="ECO:0000256" key="7">
    <source>
        <dbReference type="ARBA" id="ARBA00093203"/>
    </source>
</evidence>
<evidence type="ECO:0000313" key="19">
    <source>
        <dbReference type="EMBL" id="JAC41328.1"/>
    </source>
</evidence>
<dbReference type="Gene3D" id="3.40.50.720">
    <property type="entry name" value="NAD(P)-binding Rossmann-like Domain"/>
    <property type="match status" value="1"/>
</dbReference>
<dbReference type="Pfam" id="PF02423">
    <property type="entry name" value="OCD_Mu_crystall"/>
    <property type="match status" value="1"/>
</dbReference>
<evidence type="ECO:0000256" key="6">
    <source>
        <dbReference type="ARBA" id="ARBA00093197"/>
    </source>
</evidence>
<dbReference type="EMBL" id="GAKP01017624">
    <property type="protein sequence ID" value="JAC41328.1"/>
    <property type="molecule type" value="Transcribed_RNA"/>
</dbReference>
<dbReference type="PANTHER" id="PTHR13812:SF19">
    <property type="entry name" value="KETIMINE REDUCTASE MU-CRYSTALLIN"/>
    <property type="match status" value="1"/>
</dbReference>
<reference evidence="19" key="1">
    <citation type="journal article" date="2014" name="BMC Genomics">
        <title>Characterizing the developmental transcriptome of the oriental fruit fly, Bactrocera dorsalis (Diptera: Tephritidae) through comparative genomic analysis with Drosophila melanogaster utilizing modENCODE datasets.</title>
        <authorList>
            <person name="Geib S.M."/>
            <person name="Calla B."/>
            <person name="Hall B."/>
            <person name="Hou S."/>
            <person name="Manoukis N.C."/>
        </authorList>
    </citation>
    <scope>NUCLEOTIDE SEQUENCE</scope>
    <source>
        <strain evidence="19">Punador</strain>
    </source>
</reference>
<dbReference type="InterPro" id="IPR023401">
    <property type="entry name" value="ODC_N"/>
</dbReference>
<dbReference type="EC" id="1.5.1.25" evidence="2"/>
<dbReference type="GO" id="GO:0047127">
    <property type="term" value="F:thiomorpholine-carboxylate dehydrogenase activity"/>
    <property type="evidence" value="ECO:0007669"/>
    <property type="project" value="UniProtKB-EC"/>
</dbReference>
<organism evidence="19">
    <name type="scientific">Bactrocera dorsalis</name>
    <name type="common">Oriental fruit fly</name>
    <name type="synonym">Dacus dorsalis</name>
    <dbReference type="NCBI Taxonomy" id="27457"/>
    <lineage>
        <taxon>Eukaryota</taxon>
        <taxon>Metazoa</taxon>
        <taxon>Ecdysozoa</taxon>
        <taxon>Arthropoda</taxon>
        <taxon>Hexapoda</taxon>
        <taxon>Insecta</taxon>
        <taxon>Pterygota</taxon>
        <taxon>Neoptera</taxon>
        <taxon>Endopterygota</taxon>
        <taxon>Diptera</taxon>
        <taxon>Brachycera</taxon>
        <taxon>Muscomorpha</taxon>
        <taxon>Tephritoidea</taxon>
        <taxon>Tephritidae</taxon>
        <taxon>Bactrocera</taxon>
        <taxon>Bactrocera</taxon>
    </lineage>
</organism>
<comment type="catalytic activity">
    <reaction evidence="7">
        <text>L-proline + NADP(+) = 1-pyrroline-2-carboxylate + NADPH + H(+)</text>
        <dbReference type="Rhea" id="RHEA:20317"/>
        <dbReference type="ChEBI" id="CHEBI:15378"/>
        <dbReference type="ChEBI" id="CHEBI:39785"/>
        <dbReference type="ChEBI" id="CHEBI:57783"/>
        <dbReference type="ChEBI" id="CHEBI:58349"/>
        <dbReference type="ChEBI" id="CHEBI:60039"/>
        <dbReference type="EC" id="1.5.1.1"/>
    </reaction>
    <physiologicalReaction direction="right-to-left" evidence="7">
        <dbReference type="Rhea" id="RHEA:20319"/>
    </physiologicalReaction>
</comment>
<evidence type="ECO:0000256" key="2">
    <source>
        <dbReference type="ARBA" id="ARBA00012883"/>
    </source>
</evidence>
<comment type="catalytic activity">
    <reaction evidence="9">
        <text>(S)-cystathionine ketimine + NADPH + 2 H(+) = (3R,5S)-2,3,5,6,7-pentahydro-1,4-thiazepine-3,5-dicarboxylate + NADP(+)</text>
        <dbReference type="Rhea" id="RHEA:68036"/>
        <dbReference type="ChEBI" id="CHEBI:15378"/>
        <dbReference type="ChEBI" id="CHEBI:57783"/>
        <dbReference type="ChEBI" id="CHEBI:58349"/>
        <dbReference type="ChEBI" id="CHEBI:176808"/>
        <dbReference type="ChEBI" id="CHEBI:176810"/>
    </reaction>
    <physiologicalReaction direction="left-to-right" evidence="9">
        <dbReference type="Rhea" id="RHEA:68037"/>
    </physiologicalReaction>
</comment>
<feature type="region of interest" description="Disordered" evidence="18">
    <location>
        <begin position="34"/>
        <end position="57"/>
    </location>
</feature>
<evidence type="ECO:0000256" key="18">
    <source>
        <dbReference type="SAM" id="MobiDB-lite"/>
    </source>
</evidence>
<comment type="catalytic activity">
    <reaction evidence="5">
        <text>L-pipecolate + NAD(+) = Delta(1)-piperideine-2-carboxylate + NADH + H(+)</text>
        <dbReference type="Rhea" id="RHEA:30807"/>
        <dbReference type="ChEBI" id="CHEBI:15378"/>
        <dbReference type="ChEBI" id="CHEBI:57540"/>
        <dbReference type="ChEBI" id="CHEBI:57945"/>
        <dbReference type="ChEBI" id="CHEBI:61185"/>
        <dbReference type="ChEBI" id="CHEBI:77631"/>
        <dbReference type="EC" id="1.5.1.1"/>
    </reaction>
    <physiologicalReaction direction="right-to-left" evidence="5">
        <dbReference type="Rhea" id="RHEA:30809"/>
    </physiologicalReaction>
</comment>
<dbReference type="GO" id="GO:0005737">
    <property type="term" value="C:cytoplasm"/>
    <property type="evidence" value="ECO:0007669"/>
    <property type="project" value="TreeGrafter"/>
</dbReference>
<accession>A0A034VIF5</accession>
<dbReference type="EC" id="1.5.1.1" evidence="16"/>
<evidence type="ECO:0000256" key="4">
    <source>
        <dbReference type="ARBA" id="ARBA00033420"/>
    </source>
</evidence>
<evidence type="ECO:0000256" key="15">
    <source>
        <dbReference type="ARBA" id="ARBA00093567"/>
    </source>
</evidence>
<evidence type="ECO:0000256" key="3">
    <source>
        <dbReference type="ARBA" id="ARBA00015173"/>
    </source>
</evidence>
<dbReference type="SUPFAM" id="SSF51735">
    <property type="entry name" value="NAD(P)-binding Rossmann-fold domains"/>
    <property type="match status" value="1"/>
</dbReference>
<evidence type="ECO:0000256" key="14">
    <source>
        <dbReference type="ARBA" id="ARBA00093273"/>
    </source>
</evidence>
<evidence type="ECO:0000256" key="8">
    <source>
        <dbReference type="ARBA" id="ARBA00093226"/>
    </source>
</evidence>
<evidence type="ECO:0000256" key="16">
    <source>
        <dbReference type="ARBA" id="ARBA00093598"/>
    </source>
</evidence>
<dbReference type="PIRSF" id="PIRSF001439">
    <property type="entry name" value="CryM"/>
    <property type="match status" value="1"/>
</dbReference>
<comment type="subunit">
    <text evidence="15">Homodimer. Binds the thyroid hormone triiodothyronine (T3); T3 binding inhibits enzymatic activity.</text>
</comment>
<comment type="catalytic activity">
    <reaction evidence="13">
        <text>L-proline + NAD(+) = 1-pyrroline-2-carboxylate + NADH + H(+)</text>
        <dbReference type="Rhea" id="RHEA:20321"/>
        <dbReference type="ChEBI" id="CHEBI:15378"/>
        <dbReference type="ChEBI" id="CHEBI:39785"/>
        <dbReference type="ChEBI" id="CHEBI:57540"/>
        <dbReference type="ChEBI" id="CHEBI:57945"/>
        <dbReference type="ChEBI" id="CHEBI:60039"/>
        <dbReference type="EC" id="1.5.1.1"/>
    </reaction>
    <physiologicalReaction direction="right-to-left" evidence="13">
        <dbReference type="Rhea" id="RHEA:20323"/>
    </physiologicalReaction>
</comment>
<name>A0A034VIF5_BACDO</name>
<dbReference type="GO" id="GO:0050241">
    <property type="term" value="F:pyrroline-2-carboxylate reductase activity"/>
    <property type="evidence" value="ECO:0007669"/>
    <property type="project" value="UniProtKB-EC"/>
</dbReference>
<evidence type="ECO:0000256" key="12">
    <source>
        <dbReference type="ARBA" id="ARBA00093263"/>
    </source>
</evidence>
<comment type="catalytic activity">
    <reaction evidence="10">
        <text>(R)-lanthionine ketimine + NADPH + 2 H(+) = (3R,5R)-1,4-thiomorpholine-3,5-dicarboxylate + NADP(+)</text>
        <dbReference type="Rhea" id="RHEA:68040"/>
        <dbReference type="ChEBI" id="CHEBI:15378"/>
        <dbReference type="ChEBI" id="CHEBI:57783"/>
        <dbReference type="ChEBI" id="CHEBI:58349"/>
        <dbReference type="ChEBI" id="CHEBI:176891"/>
        <dbReference type="ChEBI" id="CHEBI:176892"/>
    </reaction>
    <physiologicalReaction direction="left-to-right" evidence="10">
        <dbReference type="Rhea" id="RHEA:68041"/>
    </physiologicalReaction>
</comment>
<protein>
    <recommendedName>
        <fullName evidence="3">Ketimine reductase mu-crystallin</fullName>
        <ecNumber evidence="16">1.5.1.1</ecNumber>
        <ecNumber evidence="2">1.5.1.25</ecNumber>
    </recommendedName>
    <alternativeName>
        <fullName evidence="17">1-piperideine-2-carboxylate/1-pyrroline-2-carboxylate reductase</fullName>
    </alternativeName>
    <alternativeName>
        <fullName evidence="4">NADP-regulated thyroid-hormone-binding protein</fullName>
    </alternativeName>
</protein>
<dbReference type="GO" id="GO:0042562">
    <property type="term" value="F:hormone binding"/>
    <property type="evidence" value="ECO:0007669"/>
    <property type="project" value="TreeGrafter"/>
</dbReference>
<comment type="catalytic activity">
    <reaction evidence="14">
        <text>L-pipecolate + NADP(+) = Delta(1)-piperideine-2-carboxylate + NADPH + H(+)</text>
        <dbReference type="Rhea" id="RHEA:12524"/>
        <dbReference type="ChEBI" id="CHEBI:15378"/>
        <dbReference type="ChEBI" id="CHEBI:57783"/>
        <dbReference type="ChEBI" id="CHEBI:58349"/>
        <dbReference type="ChEBI" id="CHEBI:61185"/>
        <dbReference type="ChEBI" id="CHEBI:77631"/>
        <dbReference type="EC" id="1.5.1.1"/>
    </reaction>
    <physiologicalReaction direction="right-to-left" evidence="14">
        <dbReference type="Rhea" id="RHEA:12526"/>
    </physiologicalReaction>
</comment>
<dbReference type="PANTHER" id="PTHR13812">
    <property type="entry name" value="KETIMINE REDUCTASE MU-CRYSTALLIN"/>
    <property type="match status" value="1"/>
</dbReference>
<dbReference type="OrthoDB" id="41492at2759"/>
<evidence type="ECO:0000256" key="13">
    <source>
        <dbReference type="ARBA" id="ARBA00093264"/>
    </source>
</evidence>
<dbReference type="InterPro" id="IPR003462">
    <property type="entry name" value="ODC_Mu_crystall"/>
</dbReference>
<sequence>MSTSIIQITAEQVREVLNWRMVCAAVEEAMKSVSYSQEDQDRDERGSPQTSQPARSMTVCGDKHNLLLTMPAYVGNYRLNSSTNDESTLKSSTLACKVVTSFRKNPERSNPLPRIMANILIFNTETGKLDCVMDGTDITAWRTAAASLVATKYLYFPRYPEGIARPIKVAIIGTGVQGESHALGMCSYFTVSDIYLWNRTSTNAESLGKKLQAEIANVRVHVCSTASEAVADADVVCVGTYSSTPLVTHTMLKKRHVHINTVGAGQVHFGEVGPDIYENGKVYIDSWENAKKELNGLKAELIGEVGEVINTKQYPLNDKITIFQSMGMAAEDATVAQSIFNAVQSKKE</sequence>
<dbReference type="Gene3D" id="3.30.1780.10">
    <property type="entry name" value="ornithine cyclodeaminase, domain 1"/>
    <property type="match status" value="1"/>
</dbReference>
<comment type="catalytic activity">
    <reaction evidence="6">
        <text>Delta(2)-thiazoline-2-carboxylate + NADPH + 2 H(+) = L-thiazolidine-2-carboxylate + NADP(+)</text>
        <dbReference type="Rhea" id="RHEA:68072"/>
        <dbReference type="ChEBI" id="CHEBI:15378"/>
        <dbReference type="ChEBI" id="CHEBI:57783"/>
        <dbReference type="ChEBI" id="CHEBI:58349"/>
        <dbReference type="ChEBI" id="CHEBI:176895"/>
        <dbReference type="ChEBI" id="CHEBI:176896"/>
    </reaction>
    <physiologicalReaction direction="left-to-right" evidence="6">
        <dbReference type="Rhea" id="RHEA:68073"/>
    </physiologicalReaction>
</comment>